<evidence type="ECO:0000256" key="1">
    <source>
        <dbReference type="SAM" id="MobiDB-lite"/>
    </source>
</evidence>
<dbReference type="KEGG" id="pchm:VFPPC_15978"/>
<dbReference type="GeneID" id="28857725"/>
<evidence type="ECO:0000313" key="2">
    <source>
        <dbReference type="EMBL" id="OAQ66040.1"/>
    </source>
</evidence>
<accession>A0A179FLE4</accession>
<proteinExistence type="predicted"/>
<feature type="region of interest" description="Disordered" evidence="1">
    <location>
        <begin position="26"/>
        <end position="59"/>
    </location>
</feature>
<name>A0A179FLE4_METCM</name>
<dbReference type="AlphaFoldDB" id="A0A179FLE4"/>
<dbReference type="RefSeq" id="XP_018143127.1">
    <property type="nucleotide sequence ID" value="XM_018293731.1"/>
</dbReference>
<dbReference type="EMBL" id="LSBJ02000004">
    <property type="protein sequence ID" value="OAQ66040.1"/>
    <property type="molecule type" value="Genomic_DNA"/>
</dbReference>
<protein>
    <submittedName>
        <fullName evidence="2">Uncharacterized protein</fullName>
    </submittedName>
</protein>
<dbReference type="Proteomes" id="UP000078397">
    <property type="component" value="Unassembled WGS sequence"/>
</dbReference>
<comment type="caution">
    <text evidence="2">The sequence shown here is derived from an EMBL/GenBank/DDBJ whole genome shotgun (WGS) entry which is preliminary data.</text>
</comment>
<sequence length="59" mass="6680">MANGVAVKPTIWSAEMHDPDIKRQALKLPSRRNTKIPRNTEVCRSEHGRERGPDVTDGR</sequence>
<reference evidence="2 3" key="1">
    <citation type="journal article" date="2016" name="PLoS Pathog.">
        <title>Biosynthesis of antibiotic leucinostatins in bio-control fungus Purpureocillium lilacinum and their inhibition on phytophthora revealed by genome mining.</title>
        <authorList>
            <person name="Wang G."/>
            <person name="Liu Z."/>
            <person name="Lin R."/>
            <person name="Li E."/>
            <person name="Mao Z."/>
            <person name="Ling J."/>
            <person name="Yang Y."/>
            <person name="Yin W.B."/>
            <person name="Xie B."/>
        </authorList>
    </citation>
    <scope>NUCLEOTIDE SEQUENCE [LARGE SCALE GENOMIC DNA]</scope>
    <source>
        <strain evidence="2">170</strain>
    </source>
</reference>
<organism evidence="2 3">
    <name type="scientific">Pochonia chlamydosporia 170</name>
    <dbReference type="NCBI Taxonomy" id="1380566"/>
    <lineage>
        <taxon>Eukaryota</taxon>
        <taxon>Fungi</taxon>
        <taxon>Dikarya</taxon>
        <taxon>Ascomycota</taxon>
        <taxon>Pezizomycotina</taxon>
        <taxon>Sordariomycetes</taxon>
        <taxon>Hypocreomycetidae</taxon>
        <taxon>Hypocreales</taxon>
        <taxon>Clavicipitaceae</taxon>
        <taxon>Pochonia</taxon>
    </lineage>
</organism>
<keyword evidence="3" id="KW-1185">Reference proteome</keyword>
<feature type="compositionally biased region" description="Basic and acidic residues" evidence="1">
    <location>
        <begin position="41"/>
        <end position="59"/>
    </location>
</feature>
<evidence type="ECO:0000313" key="3">
    <source>
        <dbReference type="Proteomes" id="UP000078397"/>
    </source>
</evidence>
<gene>
    <name evidence="2" type="ORF">VFPPC_15978</name>
</gene>